<evidence type="ECO:0000313" key="1">
    <source>
        <dbReference type="EMBL" id="PQQ05355.1"/>
    </source>
</evidence>
<name>A0A314YAD5_PRUYE</name>
<protein>
    <submittedName>
        <fullName evidence="1">Uncharacterized protein</fullName>
    </submittedName>
</protein>
<organism evidence="1 2">
    <name type="scientific">Prunus yedoensis var. nudiflora</name>
    <dbReference type="NCBI Taxonomy" id="2094558"/>
    <lineage>
        <taxon>Eukaryota</taxon>
        <taxon>Viridiplantae</taxon>
        <taxon>Streptophyta</taxon>
        <taxon>Embryophyta</taxon>
        <taxon>Tracheophyta</taxon>
        <taxon>Spermatophyta</taxon>
        <taxon>Magnoliopsida</taxon>
        <taxon>eudicotyledons</taxon>
        <taxon>Gunneridae</taxon>
        <taxon>Pentapetalae</taxon>
        <taxon>rosids</taxon>
        <taxon>fabids</taxon>
        <taxon>Rosales</taxon>
        <taxon>Rosaceae</taxon>
        <taxon>Amygdaloideae</taxon>
        <taxon>Amygdaleae</taxon>
        <taxon>Prunus</taxon>
    </lineage>
</organism>
<sequence>MTDPVRTWCWPNGIDKPIEEVEEEVQARTRAMEHLKEKNKKNIAIERVDIIQPRKFINDCGELLLV</sequence>
<comment type="caution">
    <text evidence="1">The sequence shown here is derived from an EMBL/GenBank/DDBJ whole genome shotgun (WGS) entry which is preliminary data.</text>
</comment>
<gene>
    <name evidence="1" type="ORF">Pyn_36549</name>
</gene>
<accession>A0A314YAD5</accession>
<keyword evidence="2" id="KW-1185">Reference proteome</keyword>
<dbReference type="Proteomes" id="UP000250321">
    <property type="component" value="Unassembled WGS sequence"/>
</dbReference>
<proteinExistence type="predicted"/>
<evidence type="ECO:0000313" key="2">
    <source>
        <dbReference type="Proteomes" id="UP000250321"/>
    </source>
</evidence>
<reference evidence="1 2" key="1">
    <citation type="submission" date="2018-02" db="EMBL/GenBank/DDBJ databases">
        <title>Draft genome of wild Prunus yedoensis var. nudiflora.</title>
        <authorList>
            <person name="Baek S."/>
            <person name="Kim J.-H."/>
            <person name="Choi K."/>
            <person name="Kim G.-B."/>
            <person name="Cho A."/>
            <person name="Jang H."/>
            <person name="Shin C.-H."/>
            <person name="Yu H.-J."/>
            <person name="Mun J.-H."/>
        </authorList>
    </citation>
    <scope>NUCLEOTIDE SEQUENCE [LARGE SCALE GENOMIC DNA]</scope>
    <source>
        <strain evidence="2">cv. Jeju island</strain>
        <tissue evidence="1">Leaf</tissue>
    </source>
</reference>
<dbReference type="EMBL" id="PJQY01001096">
    <property type="protein sequence ID" value="PQQ05355.1"/>
    <property type="molecule type" value="Genomic_DNA"/>
</dbReference>
<dbReference type="AlphaFoldDB" id="A0A314YAD5"/>